<dbReference type="Pfam" id="PF10117">
    <property type="entry name" value="McrBC"/>
    <property type="match status" value="1"/>
</dbReference>
<dbReference type="Proteomes" id="UP001305220">
    <property type="component" value="Chromosome"/>
</dbReference>
<reference evidence="1" key="1">
    <citation type="submission" date="2023-09" db="EMBL/GenBank/DDBJ databases">
        <title>Arcobacter tbilisiensis sp. nov. isolated from chicken meat in Tbilisi, Georgia.</title>
        <authorList>
            <person name="Matthias R."/>
            <person name="Zautner A.E."/>
        </authorList>
    </citation>
    <scope>NUCLEOTIDE SEQUENCE</scope>
    <source>
        <strain evidence="1">LEO 62</strain>
    </source>
</reference>
<name>A0AA96DSP0_9BACT</name>
<proteinExistence type="predicted"/>
<dbReference type="EMBL" id="CP134856">
    <property type="protein sequence ID" value="WNL34436.1"/>
    <property type="molecule type" value="Genomic_DNA"/>
</dbReference>
<evidence type="ECO:0008006" key="2">
    <source>
        <dbReference type="Google" id="ProtNLM"/>
    </source>
</evidence>
<dbReference type="REBASE" id="883620">
    <property type="entry name" value="AspLEO65McrBC2P"/>
</dbReference>
<protein>
    <recommendedName>
        <fullName evidence="2">Restriction endonuclease</fullName>
    </recommendedName>
</protein>
<evidence type="ECO:0000313" key="1">
    <source>
        <dbReference type="EMBL" id="WNL34436.1"/>
    </source>
</evidence>
<dbReference type="PANTHER" id="PTHR38733">
    <property type="entry name" value="PROTEIN MCRC"/>
    <property type="match status" value="1"/>
</dbReference>
<accession>A0AA96DSP0</accession>
<dbReference type="PANTHER" id="PTHR38733:SF1">
    <property type="entry name" value="TYPE IV METHYL-DIRECTED RESTRICTION ENZYME ECOKMCRBC"/>
    <property type="match status" value="1"/>
</dbReference>
<gene>
    <name evidence="1" type="ORF">RMP68_02225</name>
</gene>
<dbReference type="RefSeq" id="WP_390870422.1">
    <property type="nucleotide sequence ID" value="NZ_CP128652.1"/>
</dbReference>
<dbReference type="REBASE" id="883619">
    <property type="entry name" value="AspLEO62McrBC2P"/>
</dbReference>
<sequence length="475" mass="56170">MIQTVDNYYLSNIEVITIQKEREKFLNSNSYYCLSNIKGISELNITLKDYHGKRYPNNTFFSFFKDEEKKAIKNEDDLIISIKKDGENYLAQTGNYVGKFVWNGLEIDIKSRFSNTFLERMLNFTNDIFLDDVSITGNKIDKDFDISKYIIYYMFVQNLEKAFLLGLPKSYRSVEHHEMKLKGKIYINKFIKYDIPFQGKISSVSREQKEIQEIIDVLYKAVKIIDKNNKAFLKNISHIKTHLKQYKSNNYVSNETINKAIKSKALQNPIFAPYKKVLEYARFIINGNNIEEKNDGKQETFGFIINVAELFEIYITKLLQKEFSDWYVESPHLRLDERFGKTYLYSRKIIPDIVMIKDKNVIVFDTKYKKMNFNYVKGNGVDVDRNDFFQINTYMSYYQNQDFNVKIGGLLYPIEKSFKENKYICHSETWFGNLNTKFIVDGIDLSDLKEDKENKFSQLAKREQKFIEGIKNLLN</sequence>
<dbReference type="AlphaFoldDB" id="A0AA96DSP0"/>
<organism evidence="1">
    <name type="scientific">Arcobacter cryaerophilus gv. pseudocryaerophilus</name>
    <dbReference type="NCBI Taxonomy" id="2933791"/>
    <lineage>
        <taxon>Bacteria</taxon>
        <taxon>Pseudomonadati</taxon>
        <taxon>Campylobacterota</taxon>
        <taxon>Epsilonproteobacteria</taxon>
        <taxon>Campylobacterales</taxon>
        <taxon>Arcobacteraceae</taxon>
        <taxon>Aliarcobacter</taxon>
    </lineage>
</organism>
<dbReference type="InterPro" id="IPR019292">
    <property type="entry name" value="McrC"/>
</dbReference>